<dbReference type="EnsemblMetazoa" id="GPPI021288-RA">
    <property type="protein sequence ID" value="GPPI021288-PA"/>
    <property type="gene ID" value="GPPI021288"/>
</dbReference>
<accession>A0A1B0B7E7</accession>
<protein>
    <submittedName>
        <fullName evidence="1">Uncharacterized protein</fullName>
    </submittedName>
</protein>
<sequence>MNLNGIFGWNQILKKGYKFTNRPVDDPGDVAVEDTSKTVSNFSSRIVRLSPNKTSSTVDVFRTFSPSAKAENFPFARRVSSRAAFSRAKSLFIVLSACLHPSSSAYHAYDVRAVWDEPVSSFFIASLIVCKLIIIRETVTVQFNSTLSLCASSLSSPLAESDGMQPLRAQNPELVTFICASLKNIDWSYMPW</sequence>
<dbReference type="AlphaFoldDB" id="A0A1B0B7E7"/>
<evidence type="ECO:0000313" key="2">
    <source>
        <dbReference type="Proteomes" id="UP000092460"/>
    </source>
</evidence>
<dbReference type="VEuPathDB" id="VectorBase:GPPI021288"/>
<dbReference type="Proteomes" id="UP000092460">
    <property type="component" value="Unassembled WGS sequence"/>
</dbReference>
<reference evidence="2" key="1">
    <citation type="submission" date="2015-01" db="EMBL/GenBank/DDBJ databases">
        <authorList>
            <person name="Aksoy S."/>
            <person name="Warren W."/>
            <person name="Wilson R.K."/>
        </authorList>
    </citation>
    <scope>NUCLEOTIDE SEQUENCE [LARGE SCALE GENOMIC DNA]</scope>
    <source>
        <strain evidence="2">IAEA</strain>
    </source>
</reference>
<reference evidence="1" key="2">
    <citation type="submission" date="2020-05" db="UniProtKB">
        <authorList>
            <consortium name="EnsemblMetazoa"/>
        </authorList>
    </citation>
    <scope>IDENTIFICATION</scope>
    <source>
        <strain evidence="1">IAEA</strain>
    </source>
</reference>
<name>A0A1B0B7E7_9MUSC</name>
<evidence type="ECO:0000313" key="1">
    <source>
        <dbReference type="EnsemblMetazoa" id="GPPI021288-PA"/>
    </source>
</evidence>
<keyword evidence="2" id="KW-1185">Reference proteome</keyword>
<dbReference type="EMBL" id="JXJN01009572">
    <property type="status" value="NOT_ANNOTATED_CDS"/>
    <property type="molecule type" value="Genomic_DNA"/>
</dbReference>
<proteinExistence type="predicted"/>
<organism evidence="1 2">
    <name type="scientific">Glossina palpalis gambiensis</name>
    <dbReference type="NCBI Taxonomy" id="67801"/>
    <lineage>
        <taxon>Eukaryota</taxon>
        <taxon>Metazoa</taxon>
        <taxon>Ecdysozoa</taxon>
        <taxon>Arthropoda</taxon>
        <taxon>Hexapoda</taxon>
        <taxon>Insecta</taxon>
        <taxon>Pterygota</taxon>
        <taxon>Neoptera</taxon>
        <taxon>Endopterygota</taxon>
        <taxon>Diptera</taxon>
        <taxon>Brachycera</taxon>
        <taxon>Muscomorpha</taxon>
        <taxon>Hippoboscoidea</taxon>
        <taxon>Glossinidae</taxon>
        <taxon>Glossina</taxon>
    </lineage>
</organism>